<comment type="catalytic activity">
    <reaction evidence="6">
        <text>alpha-D-glucosamine 1-phosphate + acetyl-CoA = N-acetyl-alpha-D-glucosamine 1-phosphate + CoA + H(+)</text>
        <dbReference type="Rhea" id="RHEA:13725"/>
        <dbReference type="ChEBI" id="CHEBI:15378"/>
        <dbReference type="ChEBI" id="CHEBI:57287"/>
        <dbReference type="ChEBI" id="CHEBI:57288"/>
        <dbReference type="ChEBI" id="CHEBI:57776"/>
        <dbReference type="ChEBI" id="CHEBI:58516"/>
        <dbReference type="EC" id="2.3.1.157"/>
    </reaction>
</comment>
<dbReference type="GO" id="GO:0019134">
    <property type="term" value="F:glucosamine-1-phosphate N-acetyltransferase activity"/>
    <property type="evidence" value="ECO:0007669"/>
    <property type="project" value="UniProtKB-EC"/>
</dbReference>
<evidence type="ECO:0000313" key="10">
    <source>
        <dbReference type="EMBL" id="GIH96953.1"/>
    </source>
</evidence>
<dbReference type="SUPFAM" id="SSF53448">
    <property type="entry name" value="Nucleotide-diphospho-sugar transferases"/>
    <property type="match status" value="1"/>
</dbReference>
<reference evidence="10 11" key="1">
    <citation type="submission" date="2021-01" db="EMBL/GenBank/DDBJ databases">
        <title>Whole genome shotgun sequence of Planobispora siamensis NBRC 107568.</title>
        <authorList>
            <person name="Komaki H."/>
            <person name="Tamura T."/>
        </authorList>
    </citation>
    <scope>NUCLEOTIDE SEQUENCE [LARGE SCALE GENOMIC DNA]</scope>
    <source>
        <strain evidence="10 11">NBRC 107568</strain>
    </source>
</reference>
<evidence type="ECO:0000256" key="8">
    <source>
        <dbReference type="ARBA" id="ARBA00049628"/>
    </source>
</evidence>
<protein>
    <recommendedName>
        <fullName evidence="9">MobA-like NTP transferase domain-containing protein</fullName>
    </recommendedName>
</protein>
<dbReference type="RefSeq" id="WP_239128331.1">
    <property type="nucleotide sequence ID" value="NZ_BOOJ01000074.1"/>
</dbReference>
<proteinExistence type="inferred from homology"/>
<evidence type="ECO:0000256" key="5">
    <source>
        <dbReference type="ARBA" id="ARBA00023315"/>
    </source>
</evidence>
<evidence type="ECO:0000256" key="4">
    <source>
        <dbReference type="ARBA" id="ARBA00022695"/>
    </source>
</evidence>
<evidence type="ECO:0000256" key="7">
    <source>
        <dbReference type="ARBA" id="ARBA00048493"/>
    </source>
</evidence>
<dbReference type="EMBL" id="BOOJ01000074">
    <property type="protein sequence ID" value="GIH96953.1"/>
    <property type="molecule type" value="Genomic_DNA"/>
</dbReference>
<name>A0A8J3SM25_9ACTN</name>
<keyword evidence="5" id="KW-0012">Acyltransferase</keyword>
<comment type="caution">
    <text evidence="10">The sequence shown here is derived from an EMBL/GenBank/DDBJ whole genome shotgun (WGS) entry which is preliminary data.</text>
</comment>
<gene>
    <name evidence="10" type="ORF">Psi01_75830</name>
</gene>
<comment type="similarity">
    <text evidence="2">In the N-terminal section; belongs to the N-acetylglucosamine-1-phosphate uridyltransferase family.</text>
</comment>
<comment type="catalytic activity">
    <reaction evidence="7">
        <text>N-acetyl-alpha-D-glucosamine 1-phosphate + UTP + H(+) = UDP-N-acetyl-alpha-D-glucosamine + diphosphate</text>
        <dbReference type="Rhea" id="RHEA:13509"/>
        <dbReference type="ChEBI" id="CHEBI:15378"/>
        <dbReference type="ChEBI" id="CHEBI:33019"/>
        <dbReference type="ChEBI" id="CHEBI:46398"/>
        <dbReference type="ChEBI" id="CHEBI:57705"/>
        <dbReference type="ChEBI" id="CHEBI:57776"/>
        <dbReference type="EC" id="2.7.7.23"/>
    </reaction>
</comment>
<dbReference type="Gene3D" id="3.90.550.10">
    <property type="entry name" value="Spore Coat Polysaccharide Biosynthesis Protein SpsA, Chain A"/>
    <property type="match status" value="1"/>
</dbReference>
<evidence type="ECO:0000259" key="9">
    <source>
        <dbReference type="Pfam" id="PF12804"/>
    </source>
</evidence>
<accession>A0A8J3SM25</accession>
<keyword evidence="3" id="KW-0808">Transferase</keyword>
<dbReference type="AlphaFoldDB" id="A0A8J3SM25"/>
<dbReference type="Pfam" id="PF12804">
    <property type="entry name" value="NTP_transf_3"/>
    <property type="match status" value="1"/>
</dbReference>
<feature type="domain" description="MobA-like NTP transferase" evidence="9">
    <location>
        <begin position="8"/>
        <end position="130"/>
    </location>
</feature>
<comment type="similarity">
    <text evidence="1">In the C-terminal section; belongs to the transferase hexapeptide repeat family.</text>
</comment>
<dbReference type="Proteomes" id="UP000619788">
    <property type="component" value="Unassembled WGS sequence"/>
</dbReference>
<dbReference type="PANTHER" id="PTHR43584:SF3">
    <property type="entry name" value="BIFUNCTIONAL PROTEIN GLMU"/>
    <property type="match status" value="1"/>
</dbReference>
<organism evidence="10 11">
    <name type="scientific">Planobispora siamensis</name>
    <dbReference type="NCBI Taxonomy" id="936338"/>
    <lineage>
        <taxon>Bacteria</taxon>
        <taxon>Bacillati</taxon>
        <taxon>Actinomycetota</taxon>
        <taxon>Actinomycetes</taxon>
        <taxon>Streptosporangiales</taxon>
        <taxon>Streptosporangiaceae</taxon>
        <taxon>Planobispora</taxon>
    </lineage>
</organism>
<evidence type="ECO:0000256" key="2">
    <source>
        <dbReference type="ARBA" id="ARBA00007947"/>
    </source>
</evidence>
<dbReference type="InterPro" id="IPR050065">
    <property type="entry name" value="GlmU-like"/>
</dbReference>
<dbReference type="GO" id="GO:0003977">
    <property type="term" value="F:UDP-N-acetylglucosamine diphosphorylase activity"/>
    <property type="evidence" value="ECO:0007669"/>
    <property type="project" value="UniProtKB-EC"/>
</dbReference>
<evidence type="ECO:0000313" key="11">
    <source>
        <dbReference type="Proteomes" id="UP000619788"/>
    </source>
</evidence>
<keyword evidence="11" id="KW-1185">Reference proteome</keyword>
<sequence>MGEERFCAVVPAAGQGSRLGADIPKIMVEIAGGVTVWDLLHRRLSPWVEHIHVVLSPRGEGPFRRLAAGAIERGEVSVSVQEAPTGMGEAVFGAAAPYWADHDAILVVWGDQANLSSRTVGEVVRAHRENTAGGGPGLTLPLVALPDPYVEYDYDAASSTLLGVRMSREGEECRPGGLGDVGLFCLGVDGLARAWAGYLAGARPGTVTGEINFLPFLPYLSREHGRRTTVVPVADPAEARGINTPADLEFTRRTYLRCTS</sequence>
<evidence type="ECO:0000256" key="6">
    <source>
        <dbReference type="ARBA" id="ARBA00048247"/>
    </source>
</evidence>
<dbReference type="InterPro" id="IPR025877">
    <property type="entry name" value="MobA-like_NTP_Trfase"/>
</dbReference>
<evidence type="ECO:0000256" key="1">
    <source>
        <dbReference type="ARBA" id="ARBA00007707"/>
    </source>
</evidence>
<keyword evidence="4" id="KW-0548">Nucleotidyltransferase</keyword>
<comment type="function">
    <text evidence="8">Catalyzes the last two sequential reactions in the de novo biosynthetic pathway for UDP-N-acetylglucosamine (UDP-GlcNAc). The C-terminal domain catalyzes the transfer of acetyl group from acetyl coenzyme A to glucosamine-1-phosphate (GlcN-1-P) to produce N-acetylglucosamine-1-phosphate (GlcNAc-1-P), which is converted into UDP-GlcNAc by the transfer of uridine 5-monophosphate (from uridine 5-triphosphate), a reaction catalyzed by the N-terminal domain.</text>
</comment>
<dbReference type="InterPro" id="IPR029044">
    <property type="entry name" value="Nucleotide-diphossugar_trans"/>
</dbReference>
<evidence type="ECO:0000256" key="3">
    <source>
        <dbReference type="ARBA" id="ARBA00022679"/>
    </source>
</evidence>
<dbReference type="PANTHER" id="PTHR43584">
    <property type="entry name" value="NUCLEOTIDYL TRANSFERASE"/>
    <property type="match status" value="1"/>
</dbReference>